<evidence type="ECO:0000256" key="1">
    <source>
        <dbReference type="SAM" id="MobiDB-lite"/>
    </source>
</evidence>
<feature type="compositionally biased region" description="Basic residues" evidence="1">
    <location>
        <begin position="202"/>
        <end position="216"/>
    </location>
</feature>
<accession>A0A9P4NJP1</accession>
<evidence type="ECO:0000313" key="2">
    <source>
        <dbReference type="EMBL" id="KAF2423744.1"/>
    </source>
</evidence>
<keyword evidence="3" id="KW-1185">Reference proteome</keyword>
<gene>
    <name evidence="2" type="ORF">EJ08DRAFT_440971</name>
</gene>
<comment type="caution">
    <text evidence="2">The sequence shown here is derived from an EMBL/GenBank/DDBJ whole genome shotgun (WGS) entry which is preliminary data.</text>
</comment>
<sequence>MPPPVGQFDPFERVLQLSHAERATYEYDPTSVKRPSLVESNEKSSLQDLSSVRIPIMSIGPLAFVWRHQPPPVGQFEPFERVLQPCHVDGPIYVYDPTAIKCLSLVETDKKPLPDKKPVLQDTSPIAIKRLSLIESDEKPLHQDSSAVRVPTLHIRPSAIKKPHQSKSAFRHAKAGRRVVRYLTRLNFQRLNFQQSDEGATRIRRKSMRQGKKYTR</sequence>
<feature type="region of interest" description="Disordered" evidence="1">
    <location>
        <begin position="197"/>
        <end position="216"/>
    </location>
</feature>
<reference evidence="2" key="1">
    <citation type="journal article" date="2020" name="Stud. Mycol.">
        <title>101 Dothideomycetes genomes: a test case for predicting lifestyles and emergence of pathogens.</title>
        <authorList>
            <person name="Haridas S."/>
            <person name="Albert R."/>
            <person name="Binder M."/>
            <person name="Bloem J."/>
            <person name="Labutti K."/>
            <person name="Salamov A."/>
            <person name="Andreopoulos B."/>
            <person name="Baker S."/>
            <person name="Barry K."/>
            <person name="Bills G."/>
            <person name="Bluhm B."/>
            <person name="Cannon C."/>
            <person name="Castanera R."/>
            <person name="Culley D."/>
            <person name="Daum C."/>
            <person name="Ezra D."/>
            <person name="Gonzalez J."/>
            <person name="Henrissat B."/>
            <person name="Kuo A."/>
            <person name="Liang C."/>
            <person name="Lipzen A."/>
            <person name="Lutzoni F."/>
            <person name="Magnuson J."/>
            <person name="Mondo S."/>
            <person name="Nolan M."/>
            <person name="Ohm R."/>
            <person name="Pangilinan J."/>
            <person name="Park H.-J."/>
            <person name="Ramirez L."/>
            <person name="Alfaro M."/>
            <person name="Sun H."/>
            <person name="Tritt A."/>
            <person name="Yoshinaga Y."/>
            <person name="Zwiers L.-H."/>
            <person name="Turgeon B."/>
            <person name="Goodwin S."/>
            <person name="Spatafora J."/>
            <person name="Crous P."/>
            <person name="Grigoriev I."/>
        </authorList>
    </citation>
    <scope>NUCLEOTIDE SEQUENCE</scope>
    <source>
        <strain evidence="2">CBS 130266</strain>
    </source>
</reference>
<name>A0A9P4NJP1_9PEZI</name>
<protein>
    <submittedName>
        <fullName evidence="2">Uncharacterized protein</fullName>
    </submittedName>
</protein>
<evidence type="ECO:0000313" key="3">
    <source>
        <dbReference type="Proteomes" id="UP000800235"/>
    </source>
</evidence>
<proteinExistence type="predicted"/>
<dbReference type="Proteomes" id="UP000800235">
    <property type="component" value="Unassembled WGS sequence"/>
</dbReference>
<dbReference type="AlphaFoldDB" id="A0A9P4NJP1"/>
<organism evidence="2 3">
    <name type="scientific">Tothia fuscella</name>
    <dbReference type="NCBI Taxonomy" id="1048955"/>
    <lineage>
        <taxon>Eukaryota</taxon>
        <taxon>Fungi</taxon>
        <taxon>Dikarya</taxon>
        <taxon>Ascomycota</taxon>
        <taxon>Pezizomycotina</taxon>
        <taxon>Dothideomycetes</taxon>
        <taxon>Pleosporomycetidae</taxon>
        <taxon>Venturiales</taxon>
        <taxon>Cylindrosympodiaceae</taxon>
        <taxon>Tothia</taxon>
    </lineage>
</organism>
<dbReference type="EMBL" id="MU007078">
    <property type="protein sequence ID" value="KAF2423744.1"/>
    <property type="molecule type" value="Genomic_DNA"/>
</dbReference>